<organism evidence="1 2">
    <name type="scientific">Candidatus Accumulibacter contiguus</name>
    <dbReference type="NCBI Taxonomy" id="2954381"/>
    <lineage>
        <taxon>Bacteria</taxon>
        <taxon>Pseudomonadati</taxon>
        <taxon>Pseudomonadota</taxon>
        <taxon>Betaproteobacteria</taxon>
        <taxon>Candidatus Accumulibacter</taxon>
    </lineage>
</organism>
<dbReference type="InterPro" id="IPR013406">
    <property type="entry name" value="CHP02574_addiction_mod"/>
</dbReference>
<comment type="caution">
    <text evidence="1">The sequence shown here is derived from an EMBL/GenBank/DDBJ whole genome shotgun (WGS) entry which is preliminary data.</text>
</comment>
<proteinExistence type="predicted"/>
<protein>
    <recommendedName>
        <fullName evidence="3">Addiction module protein</fullName>
    </recommendedName>
</protein>
<name>A0ABX1T7A8_9PROT</name>
<dbReference type="EMBL" id="SPMX01000014">
    <property type="protein sequence ID" value="NMQ04978.1"/>
    <property type="molecule type" value="Genomic_DNA"/>
</dbReference>
<dbReference type="Proteomes" id="UP000886469">
    <property type="component" value="Unassembled WGS sequence"/>
</dbReference>
<dbReference type="NCBIfam" id="TIGR02574">
    <property type="entry name" value="stabl_TIGR02574"/>
    <property type="match status" value="1"/>
</dbReference>
<evidence type="ECO:0000313" key="1">
    <source>
        <dbReference type="EMBL" id="NMQ04978.1"/>
    </source>
</evidence>
<keyword evidence="2" id="KW-1185">Reference proteome</keyword>
<evidence type="ECO:0008006" key="3">
    <source>
        <dbReference type="Google" id="ProtNLM"/>
    </source>
</evidence>
<dbReference type="Pfam" id="PF09720">
    <property type="entry name" value="Unstab_antitox"/>
    <property type="match status" value="1"/>
</dbReference>
<reference evidence="1" key="1">
    <citation type="submission" date="2019-03" db="EMBL/GenBank/DDBJ databases">
        <title>Metabolic reconstructions from genomes of highly enriched 'Candidatus Accumulibacter' and 'Candidatus Competibacter' bioreactor populations.</title>
        <authorList>
            <person name="Annavajhala M.K."/>
            <person name="Welles L."/>
            <person name="Abbas B."/>
            <person name="Sorokin D."/>
            <person name="Park H."/>
            <person name="Van Loosdrecht M."/>
            <person name="Chandran K."/>
        </authorList>
    </citation>
    <scope>NUCLEOTIDE SEQUENCE</scope>
    <source>
        <strain evidence="1">SBR_L</strain>
    </source>
</reference>
<sequence length="74" mass="7976">MNAHVDHILDEALGLPPDERSALTVALLDSLEGSDDSSITEAWRQEIRARQAALRAGTVKAAPWAEARARLSAL</sequence>
<dbReference type="RefSeq" id="WP_169069806.1">
    <property type="nucleotide sequence ID" value="NZ_JAZKUC010000002.1"/>
</dbReference>
<gene>
    <name evidence="1" type="ORF">E4Q08_06750</name>
</gene>
<accession>A0ABX1T7A8</accession>
<evidence type="ECO:0000313" key="2">
    <source>
        <dbReference type="Proteomes" id="UP000886469"/>
    </source>
</evidence>